<proteinExistence type="predicted"/>
<sequence>MLTSKQIHLILNLISEKYGAGYVSEEDHPKMGGLQATLSVMLEVALKR</sequence>
<evidence type="ECO:0000313" key="1">
    <source>
        <dbReference type="EMBL" id="KKN88315.1"/>
    </source>
</evidence>
<accession>A0A0F9U527</accession>
<gene>
    <name evidence="1" type="ORF">LCGC14_0248770</name>
</gene>
<protein>
    <submittedName>
        <fullName evidence="1">Uncharacterized protein</fullName>
    </submittedName>
</protein>
<dbReference type="AlphaFoldDB" id="A0A0F9U527"/>
<dbReference type="EMBL" id="LAZR01000129">
    <property type="protein sequence ID" value="KKN88315.1"/>
    <property type="molecule type" value="Genomic_DNA"/>
</dbReference>
<comment type="caution">
    <text evidence="1">The sequence shown here is derived from an EMBL/GenBank/DDBJ whole genome shotgun (WGS) entry which is preliminary data.</text>
</comment>
<name>A0A0F9U527_9ZZZZ</name>
<reference evidence="1" key="1">
    <citation type="journal article" date="2015" name="Nature">
        <title>Complex archaea that bridge the gap between prokaryotes and eukaryotes.</title>
        <authorList>
            <person name="Spang A."/>
            <person name="Saw J.H."/>
            <person name="Jorgensen S.L."/>
            <person name="Zaremba-Niedzwiedzka K."/>
            <person name="Martijn J."/>
            <person name="Lind A.E."/>
            <person name="van Eijk R."/>
            <person name="Schleper C."/>
            <person name="Guy L."/>
            <person name="Ettema T.J."/>
        </authorList>
    </citation>
    <scope>NUCLEOTIDE SEQUENCE</scope>
</reference>
<organism evidence="1">
    <name type="scientific">marine sediment metagenome</name>
    <dbReference type="NCBI Taxonomy" id="412755"/>
    <lineage>
        <taxon>unclassified sequences</taxon>
        <taxon>metagenomes</taxon>
        <taxon>ecological metagenomes</taxon>
    </lineage>
</organism>